<feature type="region of interest" description="Disordered" evidence="2">
    <location>
        <begin position="640"/>
        <end position="659"/>
    </location>
</feature>
<protein>
    <recommendedName>
        <fullName evidence="5">Ubiquitination network signaling protein acrB</fullName>
    </recommendedName>
</protein>
<dbReference type="Proteomes" id="UP000799538">
    <property type="component" value="Unassembled WGS sequence"/>
</dbReference>
<evidence type="ECO:0000313" key="4">
    <source>
        <dbReference type="Proteomes" id="UP000799538"/>
    </source>
</evidence>
<dbReference type="EMBL" id="ML992514">
    <property type="protein sequence ID" value="KAF2219863.1"/>
    <property type="molecule type" value="Genomic_DNA"/>
</dbReference>
<keyword evidence="4" id="KW-1185">Reference proteome</keyword>
<evidence type="ECO:0000313" key="3">
    <source>
        <dbReference type="EMBL" id="KAF2219863.1"/>
    </source>
</evidence>
<organism evidence="3 4">
    <name type="scientific">Elsinoe ampelina</name>
    <dbReference type="NCBI Taxonomy" id="302913"/>
    <lineage>
        <taxon>Eukaryota</taxon>
        <taxon>Fungi</taxon>
        <taxon>Dikarya</taxon>
        <taxon>Ascomycota</taxon>
        <taxon>Pezizomycotina</taxon>
        <taxon>Dothideomycetes</taxon>
        <taxon>Dothideomycetidae</taxon>
        <taxon>Myriangiales</taxon>
        <taxon>Elsinoaceae</taxon>
        <taxon>Elsinoe</taxon>
    </lineage>
</organism>
<feature type="compositionally biased region" description="Low complexity" evidence="2">
    <location>
        <begin position="923"/>
        <end position="935"/>
    </location>
</feature>
<evidence type="ECO:0008006" key="5">
    <source>
        <dbReference type="Google" id="ProtNLM"/>
    </source>
</evidence>
<gene>
    <name evidence="3" type="ORF">BDZ85DRAFT_267732</name>
</gene>
<evidence type="ECO:0000256" key="1">
    <source>
        <dbReference type="SAM" id="Coils"/>
    </source>
</evidence>
<dbReference type="OrthoDB" id="4158994at2759"/>
<dbReference type="AlphaFoldDB" id="A0A6A6G2P5"/>
<name>A0A6A6G2P5_9PEZI</name>
<feature type="compositionally biased region" description="Basic and acidic residues" evidence="2">
    <location>
        <begin position="81"/>
        <end position="90"/>
    </location>
</feature>
<proteinExistence type="predicted"/>
<feature type="coiled-coil region" evidence="1">
    <location>
        <begin position="749"/>
        <end position="776"/>
    </location>
</feature>
<keyword evidence="1" id="KW-0175">Coiled coil</keyword>
<sequence>MPPKGRIKHANQHEKRNDTGLAAPGKRISKDKPTTTNGHTNGRPTQSPPPLPSTGLNQGIVYPRPEYYQATDSDGSGSGDKVVEQAKEPGADTAGTPSDDADDMNHKLAVVDRSGSETICSKEASTLKALASQATSSMALAATILAACPMRDAIAILILLLSLPPTLLIVIHSLFISLTLVPPAAGISWASIFTIPTLSPSTWFQGTAGGGPSPFTMVCTDVVMIAIYLVCTLRLRNILMDLAQAVIAISLSGAAAGTGSSTRSIAVCSAIIVTSHIYRYETFHITSLQYFGTFVRSLGINFSADTFWSEQGQVATPINHGWSRLILGCHILAQGLLTLIRRWFAASNAKRQANRLDAEQAALQSSGKLAMLNLDSADVSVSASTDGRSPGPSPAVRDSKEKVSNSRKKRKQANQVRSQQPLWAAIASTKVTFMKEMEHKALLNDAIETTEGTPLVDGLPAPQPTNDRVWILDISPTRIDFKVELFATAAEHAQSSPDDIVPPSPGIDKQKPFYVRLNGADWGSTRIRGAVGDTTEDAENIAWSGEIYGLSPLTKYSCEFVRMHDQHIICRTYFVTLPAPNMEQGDYFSCSSHYMFPLLTILAAVIIPAPPQHQALRPMSPTSTLKQSIAAAEAKREEVRNKLKRTRKDHKTAASGIRREIDQLQAKVNSAGGQDEKSKQRHLQIQQQIKQTKESTDAIAEEIETMGAIPKDELDYSAARRKSYDAALEAKNAAKSDFEKTKCDASKDLAALQAEISTLAQKRDRLNTRRTKLQEQTDRLLSAQNANMTSRQHREQTRAEMRDERARRAEQMAFWINSSRAQAEDFTIRANQLYQQFEAVEASANLQQPTTPEGNLPGTNGPLGPVQQPFEFPAFSNMVHPPLQSQQWGGRQRSSSMLSGYSGFTDDLDMPHQNGEYERKASKGSGSSGRSVSDGIVPWGHRTNGSPAPIRPGSTDYKGKS</sequence>
<accession>A0A6A6G2P5</accession>
<feature type="region of interest" description="Disordered" evidence="2">
    <location>
        <begin position="884"/>
        <end position="961"/>
    </location>
</feature>
<evidence type="ECO:0000256" key="2">
    <source>
        <dbReference type="SAM" id="MobiDB-lite"/>
    </source>
</evidence>
<feature type="compositionally biased region" description="Basic residues" evidence="2">
    <location>
        <begin position="1"/>
        <end position="10"/>
    </location>
</feature>
<reference evidence="4" key="1">
    <citation type="journal article" date="2020" name="Stud. Mycol.">
        <title>101 Dothideomycetes genomes: A test case for predicting lifestyles and emergence of pathogens.</title>
        <authorList>
            <person name="Haridas S."/>
            <person name="Albert R."/>
            <person name="Binder M."/>
            <person name="Bloem J."/>
            <person name="LaButti K."/>
            <person name="Salamov A."/>
            <person name="Andreopoulos B."/>
            <person name="Baker S."/>
            <person name="Barry K."/>
            <person name="Bills G."/>
            <person name="Bluhm B."/>
            <person name="Cannon C."/>
            <person name="Castanera R."/>
            <person name="Culley D."/>
            <person name="Daum C."/>
            <person name="Ezra D."/>
            <person name="Gonzalez J."/>
            <person name="Henrissat B."/>
            <person name="Kuo A."/>
            <person name="Liang C."/>
            <person name="Lipzen A."/>
            <person name="Lutzoni F."/>
            <person name="Magnuson J."/>
            <person name="Mondo S."/>
            <person name="Nolan M."/>
            <person name="Ohm R."/>
            <person name="Pangilinan J."/>
            <person name="Park H.-J."/>
            <person name="Ramirez L."/>
            <person name="Alfaro M."/>
            <person name="Sun H."/>
            <person name="Tritt A."/>
            <person name="Yoshinaga Y."/>
            <person name="Zwiers L.-H."/>
            <person name="Turgeon B."/>
            <person name="Goodwin S."/>
            <person name="Spatafora J."/>
            <person name="Crous P."/>
            <person name="Grigoriev I."/>
        </authorList>
    </citation>
    <scope>NUCLEOTIDE SEQUENCE [LARGE SCALE GENOMIC DNA]</scope>
    <source>
        <strain evidence="4">CECT 20119</strain>
    </source>
</reference>
<feature type="region of interest" description="Disordered" evidence="2">
    <location>
        <begin position="1"/>
        <end position="104"/>
    </location>
</feature>
<feature type="compositionally biased region" description="Polar residues" evidence="2">
    <location>
        <begin position="34"/>
        <end position="45"/>
    </location>
</feature>
<feature type="region of interest" description="Disordered" evidence="2">
    <location>
        <begin position="381"/>
        <end position="419"/>
    </location>
</feature>
<feature type="compositionally biased region" description="Low complexity" evidence="2">
    <location>
        <begin position="884"/>
        <end position="896"/>
    </location>
</feature>